<dbReference type="EMBL" id="CM001217">
    <property type="protein sequence ID" value="KEH43545.1"/>
    <property type="molecule type" value="Genomic_DNA"/>
</dbReference>
<dbReference type="EnsemblPlants" id="KEH43545">
    <property type="protein sequence ID" value="KEH43545"/>
    <property type="gene ID" value="MTR_1g096250"/>
</dbReference>
<dbReference type="STRING" id="3880.A0A072VZQ8"/>
<gene>
    <name evidence="3" type="ordered locus">MTR_1g096250</name>
</gene>
<dbReference type="Gene3D" id="4.10.320.10">
    <property type="entry name" value="E3-binding domain"/>
    <property type="match status" value="1"/>
</dbReference>
<dbReference type="GO" id="GO:0016746">
    <property type="term" value="F:acyltransferase activity"/>
    <property type="evidence" value="ECO:0007669"/>
    <property type="project" value="InterPro"/>
</dbReference>
<dbReference type="HOGENOM" id="CLU_2281576_0_0_1"/>
<reference evidence="4" key="3">
    <citation type="submission" date="2015-04" db="UniProtKB">
        <authorList>
            <consortium name="EnsemblPlants"/>
        </authorList>
    </citation>
    <scope>IDENTIFICATION</scope>
    <source>
        <strain evidence="4">cv. Jemalong A17</strain>
    </source>
</reference>
<keyword evidence="5" id="KW-1185">Reference proteome</keyword>
<evidence type="ECO:0000313" key="4">
    <source>
        <dbReference type="EnsemblPlants" id="KEH43545"/>
    </source>
</evidence>
<comment type="similarity">
    <text evidence="1">Belongs to the 2-oxoacid dehydrogenase family.</text>
</comment>
<evidence type="ECO:0000256" key="1">
    <source>
        <dbReference type="ARBA" id="ARBA00007317"/>
    </source>
</evidence>
<reference evidence="3 5" key="2">
    <citation type="journal article" date="2014" name="BMC Genomics">
        <title>An improved genome release (version Mt4.0) for the model legume Medicago truncatula.</title>
        <authorList>
            <person name="Tang H."/>
            <person name="Krishnakumar V."/>
            <person name="Bidwell S."/>
            <person name="Rosen B."/>
            <person name="Chan A."/>
            <person name="Zhou S."/>
            <person name="Gentzbittel L."/>
            <person name="Childs K.L."/>
            <person name="Yandell M."/>
            <person name="Gundlach H."/>
            <person name="Mayer K.F."/>
            <person name="Schwartz D.C."/>
            <person name="Town C.D."/>
        </authorList>
    </citation>
    <scope>GENOME REANNOTATION</scope>
    <source>
        <strain evidence="3">A17</strain>
        <strain evidence="4 5">cv. Jemalong A17</strain>
    </source>
</reference>
<proteinExistence type="inferred from homology"/>
<dbReference type="Pfam" id="PF02817">
    <property type="entry name" value="E3_binding"/>
    <property type="match status" value="1"/>
</dbReference>
<organism evidence="3 5">
    <name type="scientific">Medicago truncatula</name>
    <name type="common">Barrel medic</name>
    <name type="synonym">Medicago tribuloides</name>
    <dbReference type="NCBI Taxonomy" id="3880"/>
    <lineage>
        <taxon>Eukaryota</taxon>
        <taxon>Viridiplantae</taxon>
        <taxon>Streptophyta</taxon>
        <taxon>Embryophyta</taxon>
        <taxon>Tracheophyta</taxon>
        <taxon>Spermatophyta</taxon>
        <taxon>Magnoliopsida</taxon>
        <taxon>eudicotyledons</taxon>
        <taxon>Gunneridae</taxon>
        <taxon>Pentapetalae</taxon>
        <taxon>rosids</taxon>
        <taxon>fabids</taxon>
        <taxon>Fabales</taxon>
        <taxon>Fabaceae</taxon>
        <taxon>Papilionoideae</taxon>
        <taxon>50 kb inversion clade</taxon>
        <taxon>NPAAA clade</taxon>
        <taxon>Hologalegina</taxon>
        <taxon>IRL clade</taxon>
        <taxon>Trifolieae</taxon>
        <taxon>Medicago</taxon>
    </lineage>
</organism>
<evidence type="ECO:0000313" key="3">
    <source>
        <dbReference type="EMBL" id="KEH43545.1"/>
    </source>
</evidence>
<dbReference type="Proteomes" id="UP000002051">
    <property type="component" value="Unassembled WGS sequence"/>
</dbReference>
<dbReference type="InterPro" id="IPR036625">
    <property type="entry name" value="E3-bd_dom_sf"/>
</dbReference>
<dbReference type="AlphaFoldDB" id="A0A072VZQ8"/>
<reference evidence="3 5" key="1">
    <citation type="journal article" date="2011" name="Nature">
        <title>The Medicago genome provides insight into the evolution of rhizobial symbioses.</title>
        <authorList>
            <person name="Young N.D."/>
            <person name="Debelle F."/>
            <person name="Oldroyd G.E."/>
            <person name="Geurts R."/>
            <person name="Cannon S.B."/>
            <person name="Udvardi M.K."/>
            <person name="Benedito V.A."/>
            <person name="Mayer K.F."/>
            <person name="Gouzy J."/>
            <person name="Schoof H."/>
            <person name="Van de Peer Y."/>
            <person name="Proost S."/>
            <person name="Cook D.R."/>
            <person name="Meyers B.C."/>
            <person name="Spannagl M."/>
            <person name="Cheung F."/>
            <person name="De Mita S."/>
            <person name="Krishnakumar V."/>
            <person name="Gundlach H."/>
            <person name="Zhou S."/>
            <person name="Mudge J."/>
            <person name="Bharti A.K."/>
            <person name="Murray J.D."/>
            <person name="Naoumkina M.A."/>
            <person name="Rosen B."/>
            <person name="Silverstein K.A."/>
            <person name="Tang H."/>
            <person name="Rombauts S."/>
            <person name="Zhao P.X."/>
            <person name="Zhou P."/>
            <person name="Barbe V."/>
            <person name="Bardou P."/>
            <person name="Bechner M."/>
            <person name="Bellec A."/>
            <person name="Berger A."/>
            <person name="Berges H."/>
            <person name="Bidwell S."/>
            <person name="Bisseling T."/>
            <person name="Choisne N."/>
            <person name="Couloux A."/>
            <person name="Denny R."/>
            <person name="Deshpande S."/>
            <person name="Dai X."/>
            <person name="Doyle J.J."/>
            <person name="Dudez A.M."/>
            <person name="Farmer A.D."/>
            <person name="Fouteau S."/>
            <person name="Franken C."/>
            <person name="Gibelin C."/>
            <person name="Gish J."/>
            <person name="Goldstein S."/>
            <person name="Gonzalez A.J."/>
            <person name="Green P.J."/>
            <person name="Hallab A."/>
            <person name="Hartog M."/>
            <person name="Hua A."/>
            <person name="Humphray S.J."/>
            <person name="Jeong D.H."/>
            <person name="Jing Y."/>
            <person name="Jocker A."/>
            <person name="Kenton S.M."/>
            <person name="Kim D.J."/>
            <person name="Klee K."/>
            <person name="Lai H."/>
            <person name="Lang C."/>
            <person name="Lin S."/>
            <person name="Macmil S.L."/>
            <person name="Magdelenat G."/>
            <person name="Matthews L."/>
            <person name="McCorrison J."/>
            <person name="Monaghan E.L."/>
            <person name="Mun J.H."/>
            <person name="Najar F.Z."/>
            <person name="Nicholson C."/>
            <person name="Noirot C."/>
            <person name="O'Bleness M."/>
            <person name="Paule C.R."/>
            <person name="Poulain J."/>
            <person name="Prion F."/>
            <person name="Qin B."/>
            <person name="Qu C."/>
            <person name="Retzel E.F."/>
            <person name="Riddle C."/>
            <person name="Sallet E."/>
            <person name="Samain S."/>
            <person name="Samson N."/>
            <person name="Sanders I."/>
            <person name="Saurat O."/>
            <person name="Scarpelli C."/>
            <person name="Schiex T."/>
            <person name="Segurens B."/>
            <person name="Severin A.J."/>
            <person name="Sherrier D.J."/>
            <person name="Shi R."/>
            <person name="Sims S."/>
            <person name="Singer S.R."/>
            <person name="Sinharoy S."/>
            <person name="Sterck L."/>
            <person name="Viollet A."/>
            <person name="Wang B.B."/>
            <person name="Wang K."/>
            <person name="Wang M."/>
            <person name="Wang X."/>
            <person name="Warfsmann J."/>
            <person name="Weissenbach J."/>
            <person name="White D.D."/>
            <person name="White J.D."/>
            <person name="Wiley G.B."/>
            <person name="Wincker P."/>
            <person name="Xing Y."/>
            <person name="Yang L."/>
            <person name="Yao Z."/>
            <person name="Ying F."/>
            <person name="Zhai J."/>
            <person name="Zhou L."/>
            <person name="Zuber A."/>
            <person name="Denarie J."/>
            <person name="Dixon R.A."/>
            <person name="May G.D."/>
            <person name="Schwartz D.C."/>
            <person name="Rogers J."/>
            <person name="Quetier F."/>
            <person name="Town C.D."/>
            <person name="Roe B.A."/>
        </authorList>
    </citation>
    <scope>NUCLEOTIDE SEQUENCE [LARGE SCALE GENOMIC DNA]</scope>
    <source>
        <strain evidence="3">A17</strain>
        <strain evidence="4 5">cv. Jemalong A17</strain>
    </source>
</reference>
<evidence type="ECO:0000313" key="5">
    <source>
        <dbReference type="Proteomes" id="UP000002051"/>
    </source>
</evidence>
<protein>
    <recommendedName>
        <fullName evidence="2">Peripheral subunit-binding (PSBD) domain-containing protein</fullName>
    </recommendedName>
</protein>
<dbReference type="InterPro" id="IPR004167">
    <property type="entry name" value="PSBD"/>
</dbReference>
<feature type="domain" description="Peripheral subunit-binding (PSBD)" evidence="2">
    <location>
        <begin position="13"/>
        <end position="39"/>
    </location>
</feature>
<sequence length="102" mass="10797">MAMAMTNKKAGSTKKLAKELKVEIVGTGPSGRIVAKDVEVVAVTGSVVAVVPEPVKTAVSGVELGAVVLFRTMQNAASYGGSYFFQTYIMKQKRVQCDDKIA</sequence>
<accession>A0A072VZQ8</accession>
<evidence type="ECO:0000259" key="2">
    <source>
        <dbReference type="Pfam" id="PF02817"/>
    </source>
</evidence>
<name>A0A072VZQ8_MEDTR</name>